<sequence>MENSQETVIRLGFDGPLMQAATLSEEDWTTPLVKNVYEGRSQPGESVSQSFVNMKTEVRELFFQSQKQLSICGENPNKRQLLKLVSIDTHTHNTPKKLLAF</sequence>
<protein>
    <submittedName>
        <fullName evidence="1">Uncharacterized protein</fullName>
    </submittedName>
</protein>
<organism evidence="1 2">
    <name type="scientific">Clonorchis sinensis</name>
    <name type="common">Chinese liver fluke</name>
    <dbReference type="NCBI Taxonomy" id="79923"/>
    <lineage>
        <taxon>Eukaryota</taxon>
        <taxon>Metazoa</taxon>
        <taxon>Spiralia</taxon>
        <taxon>Lophotrochozoa</taxon>
        <taxon>Platyhelminthes</taxon>
        <taxon>Trematoda</taxon>
        <taxon>Digenea</taxon>
        <taxon>Opisthorchiida</taxon>
        <taxon>Opisthorchiata</taxon>
        <taxon>Opisthorchiidae</taxon>
        <taxon>Clonorchis</taxon>
    </lineage>
</organism>
<dbReference type="Proteomes" id="UP000286415">
    <property type="component" value="Unassembled WGS sequence"/>
</dbReference>
<comment type="caution">
    <text evidence="1">The sequence shown here is derived from an EMBL/GenBank/DDBJ whole genome shotgun (WGS) entry which is preliminary data.</text>
</comment>
<dbReference type="EMBL" id="NIRI02000076">
    <property type="protein sequence ID" value="KAG5442374.1"/>
    <property type="molecule type" value="Genomic_DNA"/>
</dbReference>
<evidence type="ECO:0000313" key="1">
    <source>
        <dbReference type="EMBL" id="KAG5442374.1"/>
    </source>
</evidence>
<name>A0A3R7GB89_CLOSI</name>
<keyword evidence="2" id="KW-1185">Reference proteome</keyword>
<reference evidence="1 2" key="1">
    <citation type="journal article" date="2018" name="Biotechnol. Adv.">
        <title>Improved genomic resources and new bioinformatic workflow for the carcinogenic parasite Clonorchis sinensis: Biotechnological implications.</title>
        <authorList>
            <person name="Wang D."/>
            <person name="Korhonen P.K."/>
            <person name="Gasser R.B."/>
            <person name="Young N.D."/>
        </authorList>
    </citation>
    <scope>NUCLEOTIDE SEQUENCE [LARGE SCALE GENOMIC DNA]</scope>
    <source>
        <strain evidence="1">Cs-k2</strain>
    </source>
</reference>
<reference evidence="1 2" key="2">
    <citation type="journal article" date="2021" name="Genomics">
        <title>High-quality reference genome for Clonorchis sinensis.</title>
        <authorList>
            <person name="Young N.D."/>
            <person name="Stroehlein A.J."/>
            <person name="Kinkar L."/>
            <person name="Wang T."/>
            <person name="Sohn W.M."/>
            <person name="Chang B.C.H."/>
            <person name="Kaur P."/>
            <person name="Weisz D."/>
            <person name="Dudchenko O."/>
            <person name="Aiden E.L."/>
            <person name="Korhonen P.K."/>
            <person name="Gasser R.B."/>
        </authorList>
    </citation>
    <scope>NUCLEOTIDE SEQUENCE [LARGE SCALE GENOMIC DNA]</scope>
    <source>
        <strain evidence="1">Cs-k2</strain>
    </source>
</reference>
<evidence type="ECO:0000313" key="2">
    <source>
        <dbReference type="Proteomes" id="UP000286415"/>
    </source>
</evidence>
<dbReference type="AlphaFoldDB" id="A0A3R7GB89"/>
<dbReference type="InParanoid" id="A0A3R7GB89"/>
<proteinExistence type="predicted"/>
<accession>A0A3R7GB89</accession>
<gene>
    <name evidence="1" type="ORF">CSKR_103621</name>
</gene>